<dbReference type="PANTHER" id="PTHR38779:SF2">
    <property type="entry name" value="TYPE II SECRETION SYSTEM PROTEIN I-RELATED"/>
    <property type="match status" value="1"/>
</dbReference>
<comment type="function">
    <text evidence="1">Component of the type II secretion system required for the energy-dependent secretion of extracellular factors such as proteases and toxins from the periplasm. Part of the pseudopilus tip complex that is critical for the recognition and binding of secretion substrates.</text>
</comment>
<reference evidence="12 13" key="1">
    <citation type="submission" date="2017-10" db="EMBL/GenBank/DDBJ databases">
        <authorList>
            <person name="Banno H."/>
            <person name="Chua N.-H."/>
        </authorList>
    </citation>
    <scope>NUCLEOTIDE SEQUENCE [LARGE SCALE GENOMIC DNA]</scope>
    <source>
        <strain evidence="12 13">SCPM-O-B-7607</strain>
    </source>
</reference>
<dbReference type="AlphaFoldDB" id="A0A2G4U3N4"/>
<keyword evidence="6 10" id="KW-0997">Cell inner membrane</keyword>
<evidence type="ECO:0000256" key="6">
    <source>
        <dbReference type="ARBA" id="ARBA00022519"/>
    </source>
</evidence>
<dbReference type="PANTHER" id="PTHR38779">
    <property type="entry name" value="TYPE II SECRETION SYSTEM PROTEIN I-RELATED"/>
    <property type="match status" value="1"/>
</dbReference>
<evidence type="ECO:0000256" key="4">
    <source>
        <dbReference type="ARBA" id="ARBA00022475"/>
    </source>
</evidence>
<dbReference type="InterPro" id="IPR010052">
    <property type="entry name" value="T2SS_protein-GspI"/>
</dbReference>
<comment type="caution">
    <text evidence="12">The sequence shown here is derived from an EMBL/GenBank/DDBJ whole genome shotgun (WGS) entry which is preliminary data.</text>
</comment>
<keyword evidence="5 10" id="KW-0488">Methylation</keyword>
<name>A0A2G4U3N4_YERBE</name>
<proteinExistence type="inferred from homology"/>
<comment type="PTM">
    <text evidence="10">Cleaved by prepilin peptidase.</text>
</comment>
<organism evidence="12 13">
    <name type="scientific">Yersinia bercovieri</name>
    <dbReference type="NCBI Taxonomy" id="634"/>
    <lineage>
        <taxon>Bacteria</taxon>
        <taxon>Pseudomonadati</taxon>
        <taxon>Pseudomonadota</taxon>
        <taxon>Gammaproteobacteria</taxon>
        <taxon>Enterobacterales</taxon>
        <taxon>Yersiniaceae</taxon>
        <taxon>Yersinia</taxon>
    </lineage>
</organism>
<dbReference type="GO" id="GO:0005886">
    <property type="term" value="C:plasma membrane"/>
    <property type="evidence" value="ECO:0007669"/>
    <property type="project" value="UniProtKB-SubCell"/>
</dbReference>
<dbReference type="Pfam" id="PF02501">
    <property type="entry name" value="T2SSI"/>
    <property type="match status" value="1"/>
</dbReference>
<sequence>MCNNKGFTLFELMVSLAIFAFSAIGVMKVISEKLVLAKNLENRMVSSWVAENILSEIKIMRIAQTDNWLKGQEFMMDKLWYWQSKEIKYQEDTIITIIVEVREREDKIKPDFILAGYRVINK</sequence>
<evidence type="ECO:0000313" key="12">
    <source>
        <dbReference type="EMBL" id="PHZ27935.1"/>
    </source>
</evidence>
<evidence type="ECO:0000256" key="10">
    <source>
        <dbReference type="RuleBase" id="RU368030"/>
    </source>
</evidence>
<keyword evidence="9 10" id="KW-0472">Membrane</keyword>
<keyword evidence="8 10" id="KW-1133">Transmembrane helix</keyword>
<dbReference type="NCBIfam" id="TIGR01707">
    <property type="entry name" value="gspI"/>
    <property type="match status" value="1"/>
</dbReference>
<dbReference type="GO" id="GO:0015628">
    <property type="term" value="P:protein secretion by the type II secretion system"/>
    <property type="evidence" value="ECO:0007669"/>
    <property type="project" value="UniProtKB-UniRule"/>
</dbReference>
<comment type="similarity">
    <text evidence="3 10">Belongs to the GSP I family.</text>
</comment>
<accession>A0A2G4U3N4</accession>
<dbReference type="GeneID" id="89598044"/>
<evidence type="ECO:0000256" key="5">
    <source>
        <dbReference type="ARBA" id="ARBA00022481"/>
    </source>
</evidence>
<dbReference type="Proteomes" id="UP000229378">
    <property type="component" value="Unassembled WGS sequence"/>
</dbReference>
<dbReference type="SUPFAM" id="SSF54523">
    <property type="entry name" value="Pili subunits"/>
    <property type="match status" value="1"/>
</dbReference>
<dbReference type="Gene3D" id="3.30.1300.30">
    <property type="entry name" value="GSPII I/J protein-like"/>
    <property type="match status" value="1"/>
</dbReference>
<comment type="subcellular location">
    <subcellularLocation>
        <location evidence="2 10">Cell inner membrane</location>
        <topology evidence="2 10">Single-pass membrane protein</topology>
    </subcellularLocation>
</comment>
<dbReference type="InterPro" id="IPR012902">
    <property type="entry name" value="N_methyl_site"/>
</dbReference>
<dbReference type="InterPro" id="IPR003413">
    <property type="entry name" value="T2SS_GspI_C"/>
</dbReference>
<dbReference type="RefSeq" id="WP_071984899.1">
    <property type="nucleotide sequence ID" value="NZ_CHYZ01000008.1"/>
</dbReference>
<evidence type="ECO:0000259" key="11">
    <source>
        <dbReference type="Pfam" id="PF02501"/>
    </source>
</evidence>
<gene>
    <name evidence="12" type="primary">gspI</name>
    <name evidence="12" type="ORF">CS533_08745</name>
</gene>
<evidence type="ECO:0000313" key="13">
    <source>
        <dbReference type="Proteomes" id="UP000229378"/>
    </source>
</evidence>
<keyword evidence="4" id="KW-1003">Cell membrane</keyword>
<evidence type="ECO:0000256" key="9">
    <source>
        <dbReference type="ARBA" id="ARBA00023136"/>
    </source>
</evidence>
<dbReference type="NCBIfam" id="TIGR02532">
    <property type="entry name" value="IV_pilin_GFxxxE"/>
    <property type="match status" value="1"/>
</dbReference>
<evidence type="ECO:0000256" key="7">
    <source>
        <dbReference type="ARBA" id="ARBA00022692"/>
    </source>
</evidence>
<evidence type="ECO:0000256" key="8">
    <source>
        <dbReference type="ARBA" id="ARBA00022989"/>
    </source>
</evidence>
<evidence type="ECO:0000256" key="1">
    <source>
        <dbReference type="ARBA" id="ARBA00003161"/>
    </source>
</evidence>
<keyword evidence="7 10" id="KW-0812">Transmembrane</keyword>
<dbReference type="GO" id="GO:0015627">
    <property type="term" value="C:type II protein secretion system complex"/>
    <property type="evidence" value="ECO:0007669"/>
    <property type="project" value="UniProtKB-UniRule"/>
</dbReference>
<feature type="transmembrane region" description="Helical" evidence="10">
    <location>
        <begin position="12"/>
        <end position="30"/>
    </location>
</feature>
<comment type="subunit">
    <text evidence="10">Type II secretion is composed of four main components: the outer membrane complex, the inner membrane complex, the cytoplasmic secretion ATPase and the periplasm-spanning pseudopilus.</text>
</comment>
<evidence type="ECO:0000256" key="2">
    <source>
        <dbReference type="ARBA" id="ARBA00004377"/>
    </source>
</evidence>
<protein>
    <recommendedName>
        <fullName evidence="10">Type II secretion system protein I</fullName>
        <shortName evidence="10">T2SS minor pseudopilin I</shortName>
    </recommendedName>
</protein>
<feature type="domain" description="Type II secretion system protein GspI C-terminal" evidence="11">
    <location>
        <begin position="40"/>
        <end position="117"/>
    </location>
</feature>
<dbReference type="EMBL" id="PEHN01000006">
    <property type="protein sequence ID" value="PHZ27935.1"/>
    <property type="molecule type" value="Genomic_DNA"/>
</dbReference>
<dbReference type="InterPro" id="IPR045584">
    <property type="entry name" value="Pilin-like"/>
</dbReference>
<dbReference type="Pfam" id="PF07963">
    <property type="entry name" value="N_methyl"/>
    <property type="match status" value="1"/>
</dbReference>
<evidence type="ECO:0000256" key="3">
    <source>
        <dbReference type="ARBA" id="ARBA00008358"/>
    </source>
</evidence>